<dbReference type="KEGG" id="clw:CLAC_07110"/>
<dbReference type="OrthoDB" id="329282at2"/>
<dbReference type="SUPFAM" id="SSF58113">
    <property type="entry name" value="Apolipoprotein A-I"/>
    <property type="match status" value="1"/>
</dbReference>
<dbReference type="STRING" id="1408189.CLAC_07110"/>
<dbReference type="EMBL" id="CP006841">
    <property type="protein sequence ID" value="ALA67538.1"/>
    <property type="molecule type" value="Genomic_DNA"/>
</dbReference>
<feature type="compositionally biased region" description="Basic and acidic residues" evidence="1">
    <location>
        <begin position="282"/>
        <end position="294"/>
    </location>
</feature>
<dbReference type="PATRIC" id="fig|1408189.4.peg.1420"/>
<evidence type="ECO:0000313" key="2">
    <source>
        <dbReference type="EMBL" id="ALA67538.1"/>
    </source>
</evidence>
<evidence type="ECO:0000256" key="1">
    <source>
        <dbReference type="SAM" id="MobiDB-lite"/>
    </source>
</evidence>
<dbReference type="Proteomes" id="UP000058446">
    <property type="component" value="Chromosome"/>
</dbReference>
<sequence>MIRKFARPMLASVFVADGVDTLINQQDHQEGARELIARVRSVTPNQYNKFVPKNEKALVQAIAGTKVAAGSLYALGKSPRLAATALVAAQVPTMLARHAFWETQEPKEKKARRTGFLTDIGLLGGLFLATADTDGKPGLAWRAEKAGKKLNKQVQAALPTRTETEKRTEEVTEALRGTGANLKEKAGLVADRATGAATDAKAYVEENKDGWLDQVTDAFDTAKSYVEDNFETAKAYVEDNKDDWIEQVTEKASELTDGASAYAAEFSKDAKKQRKILRKRADKAAKKAKKETNKALKSIK</sequence>
<feature type="region of interest" description="Disordered" evidence="1">
    <location>
        <begin position="281"/>
        <end position="300"/>
    </location>
</feature>
<proteinExistence type="predicted"/>
<keyword evidence="3" id="KW-1185">Reference proteome</keyword>
<name>A0A0K2H0S0_9CORY</name>
<evidence type="ECO:0000313" key="3">
    <source>
        <dbReference type="Proteomes" id="UP000058446"/>
    </source>
</evidence>
<organism evidence="2 3">
    <name type="scientific">Corynebacterium lactis RW2-5</name>
    <dbReference type="NCBI Taxonomy" id="1408189"/>
    <lineage>
        <taxon>Bacteria</taxon>
        <taxon>Bacillati</taxon>
        <taxon>Actinomycetota</taxon>
        <taxon>Actinomycetes</taxon>
        <taxon>Mycobacteriales</taxon>
        <taxon>Corynebacteriaceae</taxon>
        <taxon>Corynebacterium</taxon>
    </lineage>
</organism>
<dbReference type="AlphaFoldDB" id="A0A0K2H0S0"/>
<reference evidence="2 3" key="1">
    <citation type="submission" date="2013-10" db="EMBL/GenBank/DDBJ databases">
        <title>Complete genome sequence of Corynebacterium lactis DSM 45799(T), isolated from raw cow milk.</title>
        <authorList>
            <person name="Ruckert C."/>
            <person name="Albersmeier A."/>
            <person name="Lipski A."/>
            <person name="Kalinowski J."/>
        </authorList>
    </citation>
    <scope>NUCLEOTIDE SEQUENCE [LARGE SCALE GENOMIC DNA]</scope>
    <source>
        <strain evidence="2 3">RW2-5</strain>
    </source>
</reference>
<dbReference type="RefSeq" id="WP_053412289.1">
    <property type="nucleotide sequence ID" value="NZ_CP006841.1"/>
</dbReference>
<dbReference type="Gene3D" id="1.20.120.20">
    <property type="entry name" value="Apolipoprotein"/>
    <property type="match status" value="1"/>
</dbReference>
<protein>
    <submittedName>
        <fullName evidence="2">DoxX family protein</fullName>
    </submittedName>
</protein>
<gene>
    <name evidence="2" type="ORF">CLAC_07110</name>
</gene>
<accession>A0A0K2H0S0</accession>